<feature type="region of interest" description="Disordered" evidence="1">
    <location>
        <begin position="303"/>
        <end position="475"/>
    </location>
</feature>
<feature type="compositionally biased region" description="Low complexity" evidence="1">
    <location>
        <begin position="933"/>
        <end position="968"/>
    </location>
</feature>
<feature type="compositionally biased region" description="Basic residues" evidence="1">
    <location>
        <begin position="744"/>
        <end position="755"/>
    </location>
</feature>
<feature type="compositionally biased region" description="Acidic residues" evidence="1">
    <location>
        <begin position="319"/>
        <end position="333"/>
    </location>
</feature>
<feature type="compositionally biased region" description="Basic and acidic residues" evidence="1">
    <location>
        <begin position="715"/>
        <end position="725"/>
    </location>
</feature>
<sequence length="1261" mass="141891">MNKYPKKTQNVISHYVKTLPSNVIPKFPQLFIEFIKYYLNEQSEEGVTNNNDNSILGTSENAKGSVYKSNISIPMSRTKSIQSTFNNSVPSSYSETSSYYYNNNKRSLPGNLCLITKSAEFNEVQITLRELFLDLYSDDLLSQYFYPIFVDFSHENIFALWLKEDDENTYSSQGSPYWGMNSFQTGRTATKHTSLMSTGSNILNRPVSVGNLPIVKIGLEKQRIAVIAKNLNSFLSLLTQNSFVNNIVRNYRIGGGDESTVLSSEGSSDEEYNSIQEMMRFDGDLFENGMSSDSSNLSLEEGQYKLSEDSNELVSSPLLEDEDEEEDDDADDDDKNKFTFEDEKETIMNEPLQENTDEQFTLEIESNEGDDEREDSEKESDDEDEDKDKDEVKNKDEDEDIEGQRRMMKKSQKSLKGNEEIIYVFSGNENEGEKDKNSLSDKKEGEEETEEMDSLDSDSETLSSSSITDRRHRNNNFGYDSEIKLKSQDNSLPNSFPYQRRFYDDYEKMNKSEMNLRHYSYASSINSTLTAVSASPFAIRTMYQQKETQKAYIQWYDKICKKENINLDNSDEIEKKLLNGDSVLRSTSVSSVRSNNRKYLSMDGYQLNKTSYDNLKRNRSLSSSSHGQTKHNQRPVSLWDSILGKSRPAGLDKSSSILTNSPDEKVNDIIININNNNNNTSNGNNNNNNNNTSNGNNNNDNSSGNSSNNSNSNCKDNENSKETIDKNAGLPPVNVVSSNNNRNKNGKHKSSKKSNNKLSVKSISHTLTKSASKAPKQIKRKLKGNSSLQKLKLKDNSHQNNKSKNKESSSHHHSNPKTSSLYSKKMIYKNEMLPPTSSALSKNISSYSRTKVSSPLSQRNHPDGYLNPRKNVPTTVTTMMTISNNLGHTSPKIPSKVHQNVTINRYRTNSLPAQINSNKSNSKSVNTLRQNINNNNNINQRGSPTTTTTNPNIIITNSSSSNNKSISTLSDNKENINTNKNIVTTDVINTNTNTVKGDKQQKGSLKINTSLPKKESNDTITTPKTAPLFFSSENNFFNNLFGTKKFTKFNGLNFLTNIPIVAKLLNLEKDSDTNNNSNNNNNNKNNNNNNKGTVNTTGNQVNSLIENQNNLPIDITQQGGVNTHSNFEKSPAKSTFSTYTNNSGTTINYVTSSTLAQQILEKERKGIPEPDQWLQKQVKAKAYAIAVANAVAKRNTQKNSNGHNIHNDYSPYTTKFIPTNHIPITTKQSKTLVETDKTTTNNGLKNTERKAFVEEDDYFIL</sequence>
<feature type="compositionally biased region" description="Acidic residues" evidence="1">
    <location>
        <begin position="446"/>
        <end position="459"/>
    </location>
</feature>
<dbReference type="AlphaFoldDB" id="A0A1Y2F708"/>
<feature type="region of interest" description="Disordered" evidence="1">
    <location>
        <begin position="617"/>
        <end position="639"/>
    </location>
</feature>
<dbReference type="STRING" id="1754190.A0A1Y2F708"/>
<feature type="compositionally biased region" description="Low complexity" evidence="1">
    <location>
        <begin position="1073"/>
        <end position="1098"/>
    </location>
</feature>
<reference evidence="2 3" key="1">
    <citation type="submission" date="2016-08" db="EMBL/GenBank/DDBJ databases">
        <title>A Parts List for Fungal Cellulosomes Revealed by Comparative Genomics.</title>
        <authorList>
            <consortium name="DOE Joint Genome Institute"/>
            <person name="Haitjema C.H."/>
            <person name="Gilmore S.P."/>
            <person name="Henske J.K."/>
            <person name="Solomon K.V."/>
            <person name="De Groot R."/>
            <person name="Kuo A."/>
            <person name="Mondo S.J."/>
            <person name="Salamov A.A."/>
            <person name="Labutti K."/>
            <person name="Zhao Z."/>
            <person name="Chiniquy J."/>
            <person name="Barry K."/>
            <person name="Brewer H.M."/>
            <person name="Purvine S.O."/>
            <person name="Wright A.T."/>
            <person name="Boxma B."/>
            <person name="Van Alen T."/>
            <person name="Hackstein J.H."/>
            <person name="Baker S.E."/>
            <person name="Grigoriev I.V."/>
            <person name="O'Malley M.A."/>
        </authorList>
    </citation>
    <scope>NUCLEOTIDE SEQUENCE [LARGE SCALE GENOMIC DNA]</scope>
    <source>
        <strain evidence="2 3">G1</strain>
    </source>
</reference>
<feature type="region of interest" description="Disordered" evidence="1">
    <location>
        <begin position="838"/>
        <end position="872"/>
    </location>
</feature>
<feature type="compositionally biased region" description="Low complexity" evidence="1">
    <location>
        <begin position="733"/>
        <end position="743"/>
    </location>
</feature>
<feature type="compositionally biased region" description="Low complexity" evidence="1">
    <location>
        <begin position="677"/>
        <end position="713"/>
    </location>
</feature>
<feature type="region of interest" description="Disordered" evidence="1">
    <location>
        <begin position="1071"/>
        <end position="1098"/>
    </location>
</feature>
<organism evidence="2 3">
    <name type="scientific">Neocallimastix californiae</name>
    <dbReference type="NCBI Taxonomy" id="1754190"/>
    <lineage>
        <taxon>Eukaryota</taxon>
        <taxon>Fungi</taxon>
        <taxon>Fungi incertae sedis</taxon>
        <taxon>Chytridiomycota</taxon>
        <taxon>Chytridiomycota incertae sedis</taxon>
        <taxon>Neocallimastigomycetes</taxon>
        <taxon>Neocallimastigales</taxon>
        <taxon>Neocallimastigaceae</taxon>
        <taxon>Neocallimastix</taxon>
    </lineage>
</organism>
<comment type="caution">
    <text evidence="2">The sequence shown here is derived from an EMBL/GenBank/DDBJ whole genome shotgun (WGS) entry which is preliminary data.</text>
</comment>
<name>A0A1Y2F708_9FUNG</name>
<evidence type="ECO:0000256" key="1">
    <source>
        <dbReference type="SAM" id="MobiDB-lite"/>
    </source>
</evidence>
<dbReference type="Proteomes" id="UP000193920">
    <property type="component" value="Unassembled WGS sequence"/>
</dbReference>
<evidence type="ECO:0000313" key="2">
    <source>
        <dbReference type="EMBL" id="ORY79661.1"/>
    </source>
</evidence>
<accession>A0A1Y2F708</accession>
<feature type="compositionally biased region" description="Polar residues" evidence="1">
    <location>
        <begin position="838"/>
        <end position="859"/>
    </location>
</feature>
<dbReference type="OrthoDB" id="2159271at2759"/>
<proteinExistence type="predicted"/>
<feature type="region of interest" description="Disordered" evidence="1">
    <location>
        <begin position="933"/>
        <end position="972"/>
    </location>
</feature>
<feature type="compositionally biased region" description="Basic and acidic residues" evidence="1">
    <location>
        <begin position="431"/>
        <end position="445"/>
    </location>
</feature>
<dbReference type="EMBL" id="MCOG01000014">
    <property type="protein sequence ID" value="ORY79661.1"/>
    <property type="molecule type" value="Genomic_DNA"/>
</dbReference>
<gene>
    <name evidence="2" type="ORF">LY90DRAFT_698099</name>
</gene>
<feature type="compositionally biased region" description="Acidic residues" evidence="1">
    <location>
        <begin position="365"/>
        <end position="388"/>
    </location>
</feature>
<keyword evidence="3" id="KW-1185">Reference proteome</keyword>
<protein>
    <submittedName>
        <fullName evidence="2">Uncharacterized protein</fullName>
    </submittedName>
</protein>
<feature type="region of interest" description="Disordered" evidence="1">
    <location>
        <begin position="677"/>
        <end position="821"/>
    </location>
</feature>
<feature type="compositionally biased region" description="Basic and acidic residues" evidence="1">
    <location>
        <begin position="334"/>
        <end position="347"/>
    </location>
</feature>
<evidence type="ECO:0000313" key="3">
    <source>
        <dbReference type="Proteomes" id="UP000193920"/>
    </source>
</evidence>